<evidence type="ECO:0000313" key="2">
    <source>
        <dbReference type="EMBL" id="JAE24336.1"/>
    </source>
</evidence>
<organism evidence="2">
    <name type="scientific">Arundo donax</name>
    <name type="common">Giant reed</name>
    <name type="synonym">Donax arundinaceus</name>
    <dbReference type="NCBI Taxonomy" id="35708"/>
    <lineage>
        <taxon>Eukaryota</taxon>
        <taxon>Viridiplantae</taxon>
        <taxon>Streptophyta</taxon>
        <taxon>Embryophyta</taxon>
        <taxon>Tracheophyta</taxon>
        <taxon>Spermatophyta</taxon>
        <taxon>Magnoliopsida</taxon>
        <taxon>Liliopsida</taxon>
        <taxon>Poales</taxon>
        <taxon>Poaceae</taxon>
        <taxon>PACMAD clade</taxon>
        <taxon>Arundinoideae</taxon>
        <taxon>Arundineae</taxon>
        <taxon>Arundo</taxon>
    </lineage>
</organism>
<dbReference type="EMBL" id="GBRH01173560">
    <property type="protein sequence ID" value="JAE24336.1"/>
    <property type="molecule type" value="Transcribed_RNA"/>
</dbReference>
<reference evidence="2" key="2">
    <citation type="journal article" date="2015" name="Data Brief">
        <title>Shoot transcriptome of the giant reed, Arundo donax.</title>
        <authorList>
            <person name="Barrero R.A."/>
            <person name="Guerrero F.D."/>
            <person name="Moolhuijzen P."/>
            <person name="Goolsby J.A."/>
            <person name="Tidwell J."/>
            <person name="Bellgard S.E."/>
            <person name="Bellgard M.I."/>
        </authorList>
    </citation>
    <scope>NUCLEOTIDE SEQUENCE</scope>
    <source>
        <tissue evidence="2">Shoot tissue taken approximately 20 cm above the soil surface</tissue>
    </source>
</reference>
<accession>A0A0A9GP61</accession>
<evidence type="ECO:0000256" key="1">
    <source>
        <dbReference type="SAM" id="MobiDB-lite"/>
    </source>
</evidence>
<feature type="region of interest" description="Disordered" evidence="1">
    <location>
        <begin position="1"/>
        <end position="24"/>
    </location>
</feature>
<dbReference type="AlphaFoldDB" id="A0A0A9GP61"/>
<reference evidence="2" key="1">
    <citation type="submission" date="2014-09" db="EMBL/GenBank/DDBJ databases">
        <authorList>
            <person name="Magalhaes I.L.F."/>
            <person name="Oliveira U."/>
            <person name="Santos F.R."/>
            <person name="Vidigal T.H.D.A."/>
            <person name="Brescovit A.D."/>
            <person name="Santos A.J."/>
        </authorList>
    </citation>
    <scope>NUCLEOTIDE SEQUENCE</scope>
    <source>
        <tissue evidence="2">Shoot tissue taken approximately 20 cm above the soil surface</tissue>
    </source>
</reference>
<name>A0A0A9GP61_ARUDO</name>
<protein>
    <submittedName>
        <fullName evidence="2">Uncharacterized protein</fullName>
    </submittedName>
</protein>
<proteinExistence type="predicted"/>
<sequence>MTDARSPRCCHRRAPEPHGHRRCAHGILATRRPRYSPSPPSLRPPLPAALCHTPIEAGGGGEPWRGERAPLPEDVQATALACRCEV</sequence>